<comment type="caution">
    <text evidence="3">The sequence shown here is derived from an EMBL/GenBank/DDBJ whole genome shotgun (WGS) entry which is preliminary data.</text>
</comment>
<feature type="domain" description="GRAM" evidence="2">
    <location>
        <begin position="591"/>
        <end position="658"/>
    </location>
</feature>
<dbReference type="GO" id="GO:0032934">
    <property type="term" value="F:sterol binding"/>
    <property type="evidence" value="ECO:0007669"/>
    <property type="project" value="TreeGrafter"/>
</dbReference>
<dbReference type="GO" id="GO:0032366">
    <property type="term" value="P:intracellular sterol transport"/>
    <property type="evidence" value="ECO:0007669"/>
    <property type="project" value="TreeGrafter"/>
</dbReference>
<evidence type="ECO:0000259" key="2">
    <source>
        <dbReference type="SMART" id="SM00568"/>
    </source>
</evidence>
<dbReference type="OrthoDB" id="2162691at2759"/>
<feature type="compositionally biased region" description="Basic residues" evidence="1">
    <location>
        <begin position="196"/>
        <end position="208"/>
    </location>
</feature>
<dbReference type="PANTHER" id="PTHR23319">
    <property type="entry name" value="GRAM DOMAIN CONTAINING 1B, ISOFORM E"/>
    <property type="match status" value="1"/>
</dbReference>
<dbReference type="InterPro" id="IPR051482">
    <property type="entry name" value="Cholesterol_transport"/>
</dbReference>
<dbReference type="GeneID" id="39983449"/>
<gene>
    <name evidence="3" type="ORF">TM35_000072230</name>
</gene>
<dbReference type="InterPro" id="IPR011993">
    <property type="entry name" value="PH-like_dom_sf"/>
</dbReference>
<sequence length="699" mass="76569">MEEWIASVEAVSSSVSAVPDAVSGMANQLAHIVERQKVNDPHVLEVAHTLSRRINDSSVSLVGCLNDLATMSTAMKDAMDANPEEAHSLILTLFKVLLKQLSVHYKEMYDSFEEAELAFRKNTNFDSSGTDKSSSTGADGGGGGGKKGGIASHVGTMGVKTKTTTAAAAAVAADGRREYVDPTQMTDSESPGMTVAKKKKSTGDKKKKVRVLDANTHPDTPDFGLMLDTRDDMSISDSHPPSASNSGMNDKVENKMHVDECSSSIMSSVMELKEPEYLHVASTVDEALGRLVLSSRPIPFTPPEVFEQLPPILTYYIELPTPGCLGPLLVKNYINLEEDMQADLMCDILRTDCVEVQPFESVSGEVVVENPLDLSGVPPCAWRLGASEDQQRTLYTMYILVNYDAKNSRALLIQDVIFEEKTEREELLHVITLLSDTPQFAKVSVYGYNPLLRRGSAQSKRKYTSERLSAILNITKGTYERNGFMEVKEEEVRAAVAAIEHRYQVDSQISREEELLAKSRVGETTFHSTAELASLSQPAEQQGWGFSDVAKGAVRGAAAVVCAPVSVGKVVGSAVLDVAGVTNAIKNQTEGLFRKSFPQLASEEIIDTFNCAFVEEGNTMPKQGFVFITPHWLCFQASLAGAQFSLEWDEIRDIQKQRSVKVLDNAISIQTHLGDSYFLTSFVQRDQAYGVMMGQWLRK</sequence>
<organism evidence="3 4">
    <name type="scientific">Trypanosoma theileri</name>
    <dbReference type="NCBI Taxonomy" id="67003"/>
    <lineage>
        <taxon>Eukaryota</taxon>
        <taxon>Discoba</taxon>
        <taxon>Euglenozoa</taxon>
        <taxon>Kinetoplastea</taxon>
        <taxon>Metakinetoplastina</taxon>
        <taxon>Trypanosomatida</taxon>
        <taxon>Trypanosomatidae</taxon>
        <taxon>Trypanosoma</taxon>
    </lineage>
</organism>
<dbReference type="VEuPathDB" id="TriTrypDB:TM35_000072230"/>
<dbReference type="GO" id="GO:0120015">
    <property type="term" value="F:sterol transfer activity"/>
    <property type="evidence" value="ECO:0007669"/>
    <property type="project" value="TreeGrafter"/>
</dbReference>
<dbReference type="RefSeq" id="XP_028884865.1">
    <property type="nucleotide sequence ID" value="XM_029023669.1"/>
</dbReference>
<keyword evidence="4" id="KW-1185">Reference proteome</keyword>
<protein>
    <submittedName>
        <fullName evidence="3">GRAM domain containing protein</fullName>
    </submittedName>
</protein>
<dbReference type="Gene3D" id="2.30.29.30">
    <property type="entry name" value="Pleckstrin-homology domain (PH domain)/Phosphotyrosine-binding domain (PTB)"/>
    <property type="match status" value="1"/>
</dbReference>
<dbReference type="PANTHER" id="PTHR23319:SF4">
    <property type="entry name" value="GRAM DOMAIN CONTAINING 1B, ISOFORM E"/>
    <property type="match status" value="1"/>
</dbReference>
<evidence type="ECO:0000313" key="3">
    <source>
        <dbReference type="EMBL" id="ORC90799.1"/>
    </source>
</evidence>
<evidence type="ECO:0000256" key="1">
    <source>
        <dbReference type="SAM" id="MobiDB-lite"/>
    </source>
</evidence>
<dbReference type="SMART" id="SM00568">
    <property type="entry name" value="GRAM"/>
    <property type="match status" value="1"/>
</dbReference>
<dbReference type="GO" id="GO:0005886">
    <property type="term" value="C:plasma membrane"/>
    <property type="evidence" value="ECO:0007669"/>
    <property type="project" value="TreeGrafter"/>
</dbReference>
<dbReference type="STRING" id="67003.A0A1X0P2N0"/>
<feature type="region of interest" description="Disordered" evidence="1">
    <location>
        <begin position="182"/>
        <end position="208"/>
    </location>
</feature>
<feature type="compositionally biased region" description="Gly residues" evidence="1">
    <location>
        <begin position="138"/>
        <end position="148"/>
    </location>
</feature>
<dbReference type="Proteomes" id="UP000192257">
    <property type="component" value="Unassembled WGS sequence"/>
</dbReference>
<dbReference type="Pfam" id="PF02893">
    <property type="entry name" value="GRAM"/>
    <property type="match status" value="1"/>
</dbReference>
<reference evidence="3 4" key="1">
    <citation type="submission" date="2017-03" db="EMBL/GenBank/DDBJ databases">
        <title>An alternative strategy for trypanosome survival in the mammalian bloodstream revealed through genome and transcriptome analysis of the ubiquitous bovine parasite Trypanosoma (Megatrypanum) theileri.</title>
        <authorList>
            <person name="Kelly S."/>
            <person name="Ivens A."/>
            <person name="Mott A."/>
            <person name="O'Neill E."/>
            <person name="Emms D."/>
            <person name="Macleod O."/>
            <person name="Voorheis P."/>
            <person name="Matthews J."/>
            <person name="Matthews K."/>
            <person name="Carrington M."/>
        </authorList>
    </citation>
    <scope>NUCLEOTIDE SEQUENCE [LARGE SCALE GENOMIC DNA]</scope>
    <source>
        <strain evidence="3">Edinburgh</strain>
    </source>
</reference>
<accession>A0A1X0P2N0</accession>
<feature type="compositionally biased region" description="Low complexity" evidence="1">
    <location>
        <begin position="126"/>
        <end position="137"/>
    </location>
</feature>
<evidence type="ECO:0000313" key="4">
    <source>
        <dbReference type="Proteomes" id="UP000192257"/>
    </source>
</evidence>
<dbReference type="GO" id="GO:0140268">
    <property type="term" value="C:endoplasmic reticulum-plasma membrane contact site"/>
    <property type="evidence" value="ECO:0007669"/>
    <property type="project" value="TreeGrafter"/>
</dbReference>
<dbReference type="AlphaFoldDB" id="A0A1X0P2N0"/>
<dbReference type="GO" id="GO:0005789">
    <property type="term" value="C:endoplasmic reticulum membrane"/>
    <property type="evidence" value="ECO:0007669"/>
    <property type="project" value="TreeGrafter"/>
</dbReference>
<name>A0A1X0P2N0_9TRYP</name>
<proteinExistence type="predicted"/>
<dbReference type="EMBL" id="NBCO01000007">
    <property type="protein sequence ID" value="ORC90799.1"/>
    <property type="molecule type" value="Genomic_DNA"/>
</dbReference>
<dbReference type="InterPro" id="IPR004182">
    <property type="entry name" value="GRAM"/>
</dbReference>
<feature type="region of interest" description="Disordered" evidence="1">
    <location>
        <begin position="124"/>
        <end position="149"/>
    </location>
</feature>